<dbReference type="Pfam" id="PF24951">
    <property type="entry name" value="LisH_PAC1"/>
    <property type="match status" value="1"/>
</dbReference>
<accession>A0A316ZB87</accession>
<evidence type="ECO:0000256" key="3">
    <source>
        <dbReference type="ARBA" id="ARBA00022574"/>
    </source>
</evidence>
<keyword evidence="5" id="KW-0493">Microtubule</keyword>
<dbReference type="AlphaFoldDB" id="A0A316ZB87"/>
<keyword evidence="7" id="KW-0498">Mitosis</keyword>
<dbReference type="PROSITE" id="PS50082">
    <property type="entry name" value="WD_REPEATS_2"/>
    <property type="match status" value="5"/>
</dbReference>
<dbReference type="PIRSF" id="PIRSF037647">
    <property type="entry name" value="Dynein_regulator_Lis1"/>
    <property type="match status" value="1"/>
</dbReference>
<dbReference type="RefSeq" id="XP_025599229.1">
    <property type="nucleotide sequence ID" value="XM_025740557.1"/>
</dbReference>
<keyword evidence="9" id="KW-0206">Cytoskeleton</keyword>
<reference evidence="13 14" key="1">
    <citation type="journal article" date="2018" name="Mol. Biol. Evol.">
        <title>Broad Genomic Sampling Reveals a Smut Pathogenic Ancestry of the Fungal Clade Ustilaginomycotina.</title>
        <authorList>
            <person name="Kijpornyongpan T."/>
            <person name="Mondo S.J."/>
            <person name="Barry K."/>
            <person name="Sandor L."/>
            <person name="Lee J."/>
            <person name="Lipzen A."/>
            <person name="Pangilinan J."/>
            <person name="LaButti K."/>
            <person name="Hainaut M."/>
            <person name="Henrissat B."/>
            <person name="Grigoriev I.V."/>
            <person name="Spatafora J.W."/>
            <person name="Aime M.C."/>
        </authorList>
    </citation>
    <scope>NUCLEOTIDE SEQUENCE [LARGE SCALE GENOMIC DNA]</scope>
    <source>
        <strain evidence="13 14">MCA 4186</strain>
    </source>
</reference>
<dbReference type="Gene3D" id="1.20.960.30">
    <property type="match status" value="1"/>
</dbReference>
<dbReference type="SMART" id="SM00667">
    <property type="entry name" value="LisH"/>
    <property type="match status" value="1"/>
</dbReference>
<dbReference type="OrthoDB" id="10264588at2759"/>
<keyword evidence="4" id="KW-0132">Cell division</keyword>
<dbReference type="SMART" id="SM00320">
    <property type="entry name" value="WD40"/>
    <property type="match status" value="7"/>
</dbReference>
<dbReference type="InterPro" id="IPR006594">
    <property type="entry name" value="LisH"/>
</dbReference>
<evidence type="ECO:0000256" key="2">
    <source>
        <dbReference type="ARBA" id="ARBA00022490"/>
    </source>
</evidence>
<gene>
    <name evidence="13" type="ORF">FA09DRAFT_307299</name>
</gene>
<dbReference type="InterPro" id="IPR036322">
    <property type="entry name" value="WD40_repeat_dom_sf"/>
</dbReference>
<evidence type="ECO:0000313" key="14">
    <source>
        <dbReference type="Proteomes" id="UP000245946"/>
    </source>
</evidence>
<dbReference type="InterPro" id="IPR020472">
    <property type="entry name" value="WD40_PAC1"/>
</dbReference>
<dbReference type="InterPro" id="IPR019775">
    <property type="entry name" value="WD40_repeat_CS"/>
</dbReference>
<dbReference type="Proteomes" id="UP000245946">
    <property type="component" value="Unassembled WGS sequence"/>
</dbReference>
<feature type="repeat" description="WD" evidence="11">
    <location>
        <begin position="246"/>
        <end position="280"/>
    </location>
</feature>
<protein>
    <submittedName>
        <fullName evidence="13">Dynein regulator</fullName>
    </submittedName>
</protein>
<dbReference type="PANTHER" id="PTHR19848">
    <property type="entry name" value="WD40 REPEAT PROTEIN"/>
    <property type="match status" value="1"/>
</dbReference>
<evidence type="ECO:0000256" key="11">
    <source>
        <dbReference type="PROSITE-ProRule" id="PRU00221"/>
    </source>
</evidence>
<dbReference type="GO" id="GO:0051301">
    <property type="term" value="P:cell division"/>
    <property type="evidence" value="ECO:0007669"/>
    <property type="project" value="UniProtKB-KW"/>
</dbReference>
<feature type="repeat" description="WD" evidence="11">
    <location>
        <begin position="155"/>
        <end position="187"/>
    </location>
</feature>
<dbReference type="Gene3D" id="2.130.10.10">
    <property type="entry name" value="YVTN repeat-like/Quinoprotein amine dehydrogenase"/>
    <property type="match status" value="1"/>
</dbReference>
<dbReference type="PROSITE" id="PS00678">
    <property type="entry name" value="WD_REPEATS_1"/>
    <property type="match status" value="3"/>
</dbReference>
<keyword evidence="8" id="KW-0175">Coiled coil</keyword>
<dbReference type="Pfam" id="PF00400">
    <property type="entry name" value="WD40"/>
    <property type="match status" value="5"/>
</dbReference>
<dbReference type="InterPro" id="IPR056795">
    <property type="entry name" value="PAC1-like_LisH-like_dom"/>
</dbReference>
<dbReference type="SUPFAM" id="SSF50978">
    <property type="entry name" value="WD40 repeat-like"/>
    <property type="match status" value="1"/>
</dbReference>
<proteinExistence type="predicted"/>
<keyword evidence="14" id="KW-1185">Reference proteome</keyword>
<evidence type="ECO:0000256" key="9">
    <source>
        <dbReference type="ARBA" id="ARBA00023212"/>
    </source>
</evidence>
<dbReference type="InterPro" id="IPR001680">
    <property type="entry name" value="WD40_rpt"/>
</dbReference>
<feature type="repeat" description="WD" evidence="11">
    <location>
        <begin position="343"/>
        <end position="376"/>
    </location>
</feature>
<feature type="repeat" description="WD" evidence="11">
    <location>
        <begin position="198"/>
        <end position="239"/>
    </location>
</feature>
<keyword evidence="10" id="KW-0131">Cell cycle</keyword>
<evidence type="ECO:0000256" key="6">
    <source>
        <dbReference type="ARBA" id="ARBA00022737"/>
    </source>
</evidence>
<dbReference type="InterPro" id="IPR037190">
    <property type="entry name" value="LIS1_N"/>
</dbReference>
<dbReference type="SUPFAM" id="SSF109925">
    <property type="entry name" value="Lissencephaly-1 protein (Lis-1, PAF-AH alpha) N-terminal domain"/>
    <property type="match status" value="1"/>
</dbReference>
<dbReference type="GeneID" id="37268103"/>
<dbReference type="GO" id="GO:0005874">
    <property type="term" value="C:microtubule"/>
    <property type="evidence" value="ECO:0007669"/>
    <property type="project" value="UniProtKB-KW"/>
</dbReference>
<dbReference type="PROSITE" id="PS50294">
    <property type="entry name" value="WD_REPEATS_REGION"/>
    <property type="match status" value="4"/>
</dbReference>
<keyword evidence="2" id="KW-0963">Cytoplasm</keyword>
<dbReference type="EMBL" id="KZ819290">
    <property type="protein sequence ID" value="PWN98950.1"/>
    <property type="molecule type" value="Genomic_DNA"/>
</dbReference>
<feature type="domain" description="PAC1-like LisH-like dimerisation" evidence="12">
    <location>
        <begin position="13"/>
        <end position="47"/>
    </location>
</feature>
<keyword evidence="6" id="KW-0677">Repeat</keyword>
<name>A0A316ZB87_9BASI</name>
<dbReference type="PANTHER" id="PTHR19848:SF8">
    <property type="entry name" value="F-BOX AND WD REPEAT DOMAIN CONTAINING 7"/>
    <property type="match status" value="1"/>
</dbReference>
<sequence length="444" mass="48143">MSAPAALSSLTNSQRQELHCALLDYLHRQGFESAYDALRQDADLPDFEPGSTSAKIQGLLEKKWTGTVRLQKKVLASEHRIAQLEAELKSAPTGRRLTSDADWIPSDAPARILEGHRKQVMSVVFHPTFSVLATASDDCDVKVWDWTTGECEATLKGHTQSVKDVDFDGKGERIASCSADTQIKLWDGNNQWKCVKTLAGHEHVVSAVRFVPGGAQLVSASRDQTIRIWEVSTGFCIRTLQTGAWIKCISLSEDGKTLLTGGDDHLAKAWDLTTGKMKSESREHEHVVDAVALAPPSAYPALRTLGGLAKSADAAPGQFAASGDREKTVVIWDTATGQTIKKLLGHDGWIRGLVWAPSGRHLISCADDGRMRVWDLGSGGRCYRTVDNPHDELGRSRFLTSVAWARAKPDAGPRPDGEASTAGASRVNALATTGSDCRVCVWLP</sequence>
<dbReference type="InterPro" id="IPR015943">
    <property type="entry name" value="WD40/YVTN_repeat-like_dom_sf"/>
</dbReference>
<dbReference type="PROSITE" id="PS50896">
    <property type="entry name" value="LISH"/>
    <property type="match status" value="1"/>
</dbReference>
<evidence type="ECO:0000259" key="12">
    <source>
        <dbReference type="Pfam" id="PF24951"/>
    </source>
</evidence>
<feature type="repeat" description="WD" evidence="11">
    <location>
        <begin position="113"/>
        <end position="154"/>
    </location>
</feature>
<dbReference type="CDD" id="cd00200">
    <property type="entry name" value="WD40"/>
    <property type="match status" value="1"/>
</dbReference>
<dbReference type="STRING" id="58919.A0A316ZB87"/>
<evidence type="ECO:0000256" key="8">
    <source>
        <dbReference type="ARBA" id="ARBA00023054"/>
    </source>
</evidence>
<organism evidence="13 14">
    <name type="scientific">Tilletiopsis washingtonensis</name>
    <dbReference type="NCBI Taxonomy" id="58919"/>
    <lineage>
        <taxon>Eukaryota</taxon>
        <taxon>Fungi</taxon>
        <taxon>Dikarya</taxon>
        <taxon>Basidiomycota</taxon>
        <taxon>Ustilaginomycotina</taxon>
        <taxon>Exobasidiomycetes</taxon>
        <taxon>Entylomatales</taxon>
        <taxon>Entylomatales incertae sedis</taxon>
        <taxon>Tilletiopsis</taxon>
    </lineage>
</organism>
<keyword evidence="3 11" id="KW-0853">WD repeat</keyword>
<keyword evidence="1" id="KW-0813">Transport</keyword>
<evidence type="ECO:0000256" key="5">
    <source>
        <dbReference type="ARBA" id="ARBA00022701"/>
    </source>
</evidence>
<evidence type="ECO:0000256" key="10">
    <source>
        <dbReference type="ARBA" id="ARBA00023306"/>
    </source>
</evidence>
<evidence type="ECO:0000256" key="7">
    <source>
        <dbReference type="ARBA" id="ARBA00022776"/>
    </source>
</evidence>
<dbReference type="PRINTS" id="PR00320">
    <property type="entry name" value="GPROTEINBRPT"/>
</dbReference>
<dbReference type="InterPro" id="IPR017252">
    <property type="entry name" value="Dynein_regulator_LIS1"/>
</dbReference>
<evidence type="ECO:0000256" key="4">
    <source>
        <dbReference type="ARBA" id="ARBA00022618"/>
    </source>
</evidence>
<evidence type="ECO:0000256" key="1">
    <source>
        <dbReference type="ARBA" id="ARBA00022448"/>
    </source>
</evidence>
<evidence type="ECO:0000313" key="13">
    <source>
        <dbReference type="EMBL" id="PWN98950.1"/>
    </source>
</evidence>